<name>A0A5J9UCG3_9POAL</name>
<dbReference type="Pfam" id="PF10551">
    <property type="entry name" value="MULE"/>
    <property type="match status" value="1"/>
</dbReference>
<evidence type="ECO:0000313" key="3">
    <source>
        <dbReference type="Proteomes" id="UP000324897"/>
    </source>
</evidence>
<gene>
    <name evidence="2" type="ORF">EJB05_30788</name>
</gene>
<reference evidence="2 3" key="1">
    <citation type="journal article" date="2019" name="Sci. Rep.">
        <title>A high-quality genome of Eragrostis curvula grass provides insights into Poaceae evolution and supports new strategies to enhance forage quality.</title>
        <authorList>
            <person name="Carballo J."/>
            <person name="Santos B.A.C.M."/>
            <person name="Zappacosta D."/>
            <person name="Garbus I."/>
            <person name="Selva J.P."/>
            <person name="Gallo C.A."/>
            <person name="Diaz A."/>
            <person name="Albertini E."/>
            <person name="Caccamo M."/>
            <person name="Echenique V."/>
        </authorList>
    </citation>
    <scope>NUCLEOTIDE SEQUENCE [LARGE SCALE GENOMIC DNA]</scope>
    <source>
        <strain evidence="3">cv. Victoria</strain>
        <tissue evidence="2">Leaf</tissue>
    </source>
</reference>
<protein>
    <recommendedName>
        <fullName evidence="1">MULE transposase domain-containing protein</fullName>
    </recommendedName>
</protein>
<sequence>MDPRHVRVFWSQHGLTAIQEIEAIELGLGGLRTCQIIDVMENYGDRWDTWFLLRDMYNFFARKKKKNIEGCDAEYMKKVTLKTYFGGTMDSIAFGDFIVLVFNNTYRVNKYNLPFIPSVGVDHHRKTMFFGCGLLFHQSVSSYIRLLEAFPKTKNMQWRDPFILFSLTRTISCAAGTYIERNIVSKLRDTKLKDLRKFVYHEMYVEEFERRWLEFMETHNVTETYI</sequence>
<proteinExistence type="predicted"/>
<feature type="domain" description="MULE transposase" evidence="1">
    <location>
        <begin position="99"/>
        <end position="150"/>
    </location>
</feature>
<evidence type="ECO:0000313" key="2">
    <source>
        <dbReference type="EMBL" id="TVU21164.1"/>
    </source>
</evidence>
<feature type="non-terminal residue" evidence="2">
    <location>
        <position position="1"/>
    </location>
</feature>
<accession>A0A5J9UCG3</accession>
<dbReference type="Gramene" id="TVU21164">
    <property type="protein sequence ID" value="TVU21164"/>
    <property type="gene ID" value="EJB05_30788"/>
</dbReference>
<comment type="caution">
    <text evidence="2">The sequence shown here is derived from an EMBL/GenBank/DDBJ whole genome shotgun (WGS) entry which is preliminary data.</text>
</comment>
<dbReference type="InterPro" id="IPR018289">
    <property type="entry name" value="MULE_transposase_dom"/>
</dbReference>
<evidence type="ECO:0000259" key="1">
    <source>
        <dbReference type="Pfam" id="PF10551"/>
    </source>
</evidence>
<keyword evidence="3" id="KW-1185">Reference proteome</keyword>
<dbReference type="OrthoDB" id="685380at2759"/>
<dbReference type="EMBL" id="RWGY01000026">
    <property type="protein sequence ID" value="TVU21164.1"/>
    <property type="molecule type" value="Genomic_DNA"/>
</dbReference>
<dbReference type="PANTHER" id="PTHR47718">
    <property type="entry name" value="OS01G0519700 PROTEIN"/>
    <property type="match status" value="1"/>
</dbReference>
<dbReference type="PANTHER" id="PTHR47718:SF13">
    <property type="entry name" value="OS09G0290500 PROTEIN"/>
    <property type="match status" value="1"/>
</dbReference>
<organism evidence="2 3">
    <name type="scientific">Eragrostis curvula</name>
    <name type="common">weeping love grass</name>
    <dbReference type="NCBI Taxonomy" id="38414"/>
    <lineage>
        <taxon>Eukaryota</taxon>
        <taxon>Viridiplantae</taxon>
        <taxon>Streptophyta</taxon>
        <taxon>Embryophyta</taxon>
        <taxon>Tracheophyta</taxon>
        <taxon>Spermatophyta</taxon>
        <taxon>Magnoliopsida</taxon>
        <taxon>Liliopsida</taxon>
        <taxon>Poales</taxon>
        <taxon>Poaceae</taxon>
        <taxon>PACMAD clade</taxon>
        <taxon>Chloridoideae</taxon>
        <taxon>Eragrostideae</taxon>
        <taxon>Eragrostidinae</taxon>
        <taxon>Eragrostis</taxon>
    </lineage>
</organism>
<dbReference type="AlphaFoldDB" id="A0A5J9UCG3"/>
<dbReference type="Proteomes" id="UP000324897">
    <property type="component" value="Unassembled WGS sequence"/>
</dbReference>